<dbReference type="AlphaFoldDB" id="A0A5S5MET8"/>
<sequence length="127" mass="14986">MVTLRHEKLKFTKVCSHLRVKAFLAKIPNGWLVRCMYDSTRVYKRSAILFFPDSKEKWVLENLEIKWETISETRTANHVISLSRLKTPEGWVVKEFMSTRFGSSQYDGTTTLNLTYVDDIEHKWIIT</sequence>
<evidence type="ECO:0000313" key="1">
    <source>
        <dbReference type="EMBL" id="TYT74189.1"/>
    </source>
</evidence>
<proteinExistence type="predicted"/>
<evidence type="ECO:0000313" key="2">
    <source>
        <dbReference type="Proteomes" id="UP000321899"/>
    </source>
</evidence>
<organism evidence="1 2">
    <name type="scientific">Desulfobotulus mexicanus</name>
    <dbReference type="NCBI Taxonomy" id="2586642"/>
    <lineage>
        <taxon>Bacteria</taxon>
        <taxon>Pseudomonadati</taxon>
        <taxon>Thermodesulfobacteriota</taxon>
        <taxon>Desulfobacteria</taxon>
        <taxon>Desulfobacterales</taxon>
        <taxon>Desulfobacteraceae</taxon>
        <taxon>Desulfobotulus</taxon>
    </lineage>
</organism>
<gene>
    <name evidence="1" type="ORF">FIM25_11435</name>
</gene>
<dbReference type="RefSeq" id="WP_139449406.1">
    <property type="nucleotide sequence ID" value="NZ_VDMB01000014.1"/>
</dbReference>
<comment type="caution">
    <text evidence="1">The sequence shown here is derived from an EMBL/GenBank/DDBJ whole genome shotgun (WGS) entry which is preliminary data.</text>
</comment>
<name>A0A5S5MET8_9BACT</name>
<reference evidence="1 2" key="1">
    <citation type="submission" date="2019-06" db="EMBL/GenBank/DDBJ databases">
        <title>Desulfobotulus mexicanus sp. nov., a novel sulfate-reducing bacterium isolated from the sediment of an alkaline crater lake in Mexico.</title>
        <authorList>
            <person name="Hirschler-Rea A."/>
        </authorList>
    </citation>
    <scope>NUCLEOTIDE SEQUENCE [LARGE SCALE GENOMIC DNA]</scope>
    <source>
        <strain evidence="1 2">PAR22N</strain>
    </source>
</reference>
<dbReference type="EMBL" id="VDMB01000014">
    <property type="protein sequence ID" value="TYT74189.1"/>
    <property type="molecule type" value="Genomic_DNA"/>
</dbReference>
<accession>A0A5S5MET8</accession>
<keyword evidence="2" id="KW-1185">Reference proteome</keyword>
<protein>
    <submittedName>
        <fullName evidence="1">Uncharacterized protein</fullName>
    </submittedName>
</protein>
<dbReference type="Proteomes" id="UP000321899">
    <property type="component" value="Unassembled WGS sequence"/>
</dbReference>